<keyword evidence="4 5" id="KW-0472">Membrane</keyword>
<name>A0A9W6NC00_9HYPH</name>
<evidence type="ECO:0000313" key="6">
    <source>
        <dbReference type="EMBL" id="GLK86049.1"/>
    </source>
</evidence>
<keyword evidence="2 5" id="KW-0812">Transmembrane</keyword>
<dbReference type="SUPFAM" id="SSF161084">
    <property type="entry name" value="MAPEG domain-like"/>
    <property type="match status" value="1"/>
</dbReference>
<comment type="caution">
    <text evidence="6">The sequence shown here is derived from an EMBL/GenBank/DDBJ whole genome shotgun (WGS) entry which is preliminary data.</text>
</comment>
<dbReference type="Pfam" id="PF01124">
    <property type="entry name" value="MAPEG"/>
    <property type="match status" value="1"/>
</dbReference>
<organism evidence="6 7">
    <name type="scientific">Ancylobacter defluvii</name>
    <dbReference type="NCBI Taxonomy" id="1282440"/>
    <lineage>
        <taxon>Bacteria</taxon>
        <taxon>Pseudomonadati</taxon>
        <taxon>Pseudomonadota</taxon>
        <taxon>Alphaproteobacteria</taxon>
        <taxon>Hyphomicrobiales</taxon>
        <taxon>Xanthobacteraceae</taxon>
        <taxon>Ancylobacter</taxon>
    </lineage>
</organism>
<keyword evidence="7" id="KW-1185">Reference proteome</keyword>
<evidence type="ECO:0000313" key="7">
    <source>
        <dbReference type="Proteomes" id="UP001143330"/>
    </source>
</evidence>
<dbReference type="AlphaFoldDB" id="A0A9W6NC00"/>
<evidence type="ECO:0000256" key="2">
    <source>
        <dbReference type="ARBA" id="ARBA00022692"/>
    </source>
</evidence>
<protein>
    <recommendedName>
        <fullName evidence="8">MAPEG family protein</fullName>
    </recommendedName>
</protein>
<keyword evidence="3 5" id="KW-1133">Transmembrane helix</keyword>
<reference evidence="6" key="2">
    <citation type="submission" date="2023-01" db="EMBL/GenBank/DDBJ databases">
        <authorList>
            <person name="Sun Q."/>
            <person name="Evtushenko L."/>
        </authorList>
    </citation>
    <scope>NUCLEOTIDE SEQUENCE</scope>
    <source>
        <strain evidence="6">VKM B-2789</strain>
    </source>
</reference>
<evidence type="ECO:0000256" key="1">
    <source>
        <dbReference type="ARBA" id="ARBA00004370"/>
    </source>
</evidence>
<dbReference type="InterPro" id="IPR001129">
    <property type="entry name" value="Membr-assoc_MAPEG"/>
</dbReference>
<evidence type="ECO:0000256" key="5">
    <source>
        <dbReference type="SAM" id="Phobius"/>
    </source>
</evidence>
<comment type="subcellular location">
    <subcellularLocation>
        <location evidence="1">Membrane</location>
    </subcellularLocation>
</comment>
<dbReference type="RefSeq" id="WP_213360085.1">
    <property type="nucleotide sequence ID" value="NZ_BSFM01000017.1"/>
</dbReference>
<sequence length="145" mass="16243">MTYAAILMPVFAMVLLTFVVLLRLGYLRGQAVRAGLVTDREGAVTGDETVWPIKVRQASKSLRNQFEMPVLFYVLSLLVLVTRKADFLYIVLAWIFVVSRWVHASIHCGPNAIGPRFAAFFIGVLVLIVMWLQFAASIIFAPIMP</sequence>
<feature type="transmembrane region" description="Helical" evidence="5">
    <location>
        <begin position="6"/>
        <end position="26"/>
    </location>
</feature>
<feature type="transmembrane region" description="Helical" evidence="5">
    <location>
        <begin position="117"/>
        <end position="141"/>
    </location>
</feature>
<reference evidence="6" key="1">
    <citation type="journal article" date="2014" name="Int. J. Syst. Evol. Microbiol.">
        <title>Complete genome sequence of Corynebacterium casei LMG S-19264T (=DSM 44701T), isolated from a smear-ripened cheese.</title>
        <authorList>
            <consortium name="US DOE Joint Genome Institute (JGI-PGF)"/>
            <person name="Walter F."/>
            <person name="Albersmeier A."/>
            <person name="Kalinowski J."/>
            <person name="Ruckert C."/>
        </authorList>
    </citation>
    <scope>NUCLEOTIDE SEQUENCE</scope>
    <source>
        <strain evidence="6">VKM B-2789</strain>
    </source>
</reference>
<dbReference type="GO" id="GO:0016020">
    <property type="term" value="C:membrane"/>
    <property type="evidence" value="ECO:0007669"/>
    <property type="project" value="UniProtKB-SubCell"/>
</dbReference>
<evidence type="ECO:0000256" key="4">
    <source>
        <dbReference type="ARBA" id="ARBA00023136"/>
    </source>
</evidence>
<evidence type="ECO:0000256" key="3">
    <source>
        <dbReference type="ARBA" id="ARBA00022989"/>
    </source>
</evidence>
<dbReference type="EMBL" id="BSFM01000017">
    <property type="protein sequence ID" value="GLK86049.1"/>
    <property type="molecule type" value="Genomic_DNA"/>
</dbReference>
<proteinExistence type="predicted"/>
<dbReference type="InterPro" id="IPR023352">
    <property type="entry name" value="MAPEG-like_dom_sf"/>
</dbReference>
<gene>
    <name evidence="6" type="ORF">GCM10017653_41190</name>
</gene>
<accession>A0A9W6NC00</accession>
<dbReference type="Gene3D" id="1.20.120.550">
    <property type="entry name" value="Membrane associated eicosanoid/glutathione metabolism-like domain"/>
    <property type="match status" value="1"/>
</dbReference>
<dbReference type="Proteomes" id="UP001143330">
    <property type="component" value="Unassembled WGS sequence"/>
</dbReference>
<evidence type="ECO:0008006" key="8">
    <source>
        <dbReference type="Google" id="ProtNLM"/>
    </source>
</evidence>